<dbReference type="CDD" id="cd16442">
    <property type="entry name" value="BPL"/>
    <property type="match status" value="1"/>
</dbReference>
<feature type="domain" description="BPL/LPL catalytic" evidence="7">
    <location>
        <begin position="36"/>
        <end position="237"/>
    </location>
</feature>
<dbReference type="EC" id="6.3.4.15" evidence="5"/>
<proteinExistence type="predicted"/>
<dbReference type="PANTHER" id="PTHR12835">
    <property type="entry name" value="BIOTIN PROTEIN LIGASE"/>
    <property type="match status" value="1"/>
</dbReference>
<evidence type="ECO:0000256" key="2">
    <source>
        <dbReference type="ARBA" id="ARBA00022741"/>
    </source>
</evidence>
<reference evidence="8 9" key="1">
    <citation type="submission" date="2016-10" db="EMBL/GenBank/DDBJ databases">
        <authorList>
            <person name="de Groot N.N."/>
        </authorList>
    </citation>
    <scope>NUCLEOTIDE SEQUENCE [LARGE SCALE GENOMIC DNA]</scope>
    <source>
        <strain evidence="8 9">CGMCC 4.6945</strain>
    </source>
</reference>
<evidence type="ECO:0000313" key="8">
    <source>
        <dbReference type="EMBL" id="SFB26026.1"/>
    </source>
</evidence>
<dbReference type="GO" id="GO:0004077">
    <property type="term" value="F:biotin--[biotin carboxyl-carrier protein] ligase activity"/>
    <property type="evidence" value="ECO:0007669"/>
    <property type="project" value="UniProtKB-EC"/>
</dbReference>
<keyword evidence="1 8" id="KW-0436">Ligase</keyword>
<sequence>MMRDVRDEQDSPGPDERSEALTGEERAGARSPLRADVLRDRLLAPAGPLARLEVVPRAGSTNAELVAAVRRDPAAWPAPAVLVADHQEAGRGRAGRTWTTPPRAALTASVLLRPGVPAVRRGWAPLLVGLAAVRALRGAAGVPAALKWPNDLLLPAAAGDARDLDGWGRWRKVGGVLTEAVDDAVVAGVGVNVDQVADELPVPWATSLAVAGAPHADREGLLVALVTALGEVGERWRDADGDAAAAGLAAEVADTCATLGQDVRVDAPGGMVVEGRAESLGDDGSLLVRVTGGELHPVLAGDVGHLRTGS</sequence>
<dbReference type="PROSITE" id="PS51733">
    <property type="entry name" value="BPL_LPL_CATALYTIC"/>
    <property type="match status" value="1"/>
</dbReference>
<dbReference type="InterPro" id="IPR045864">
    <property type="entry name" value="aa-tRNA-synth_II/BPL/LPL"/>
</dbReference>
<keyword evidence="2" id="KW-0547">Nucleotide-binding</keyword>
<dbReference type="InterPro" id="IPR004408">
    <property type="entry name" value="Biotin_CoA_COase_ligase"/>
</dbReference>
<dbReference type="SUPFAM" id="SSF50037">
    <property type="entry name" value="C-terminal domain of transcriptional repressors"/>
    <property type="match status" value="1"/>
</dbReference>
<gene>
    <name evidence="8" type="ORF">SAMN05421867_111150</name>
</gene>
<dbReference type="Pfam" id="PF02237">
    <property type="entry name" value="BPL_C"/>
    <property type="match status" value="1"/>
</dbReference>
<dbReference type="AlphaFoldDB" id="A0A1I0ZLQ7"/>
<name>A0A1I0ZLQ7_9CELL</name>
<dbReference type="SUPFAM" id="SSF55681">
    <property type="entry name" value="Class II aaRS and biotin synthetases"/>
    <property type="match status" value="1"/>
</dbReference>
<dbReference type="InterPro" id="IPR003142">
    <property type="entry name" value="BPL_C"/>
</dbReference>
<keyword evidence="3" id="KW-0067">ATP-binding</keyword>
<evidence type="ECO:0000256" key="4">
    <source>
        <dbReference type="ARBA" id="ARBA00023267"/>
    </source>
</evidence>
<organism evidence="8 9">
    <name type="scientific">Cellulomonas marina</name>
    <dbReference type="NCBI Taxonomy" id="988821"/>
    <lineage>
        <taxon>Bacteria</taxon>
        <taxon>Bacillati</taxon>
        <taxon>Actinomycetota</taxon>
        <taxon>Actinomycetes</taxon>
        <taxon>Micrococcales</taxon>
        <taxon>Cellulomonadaceae</taxon>
        <taxon>Cellulomonas</taxon>
    </lineage>
</organism>
<dbReference type="STRING" id="988821.SAMN05421867_111150"/>
<dbReference type="GO" id="GO:0005737">
    <property type="term" value="C:cytoplasm"/>
    <property type="evidence" value="ECO:0007669"/>
    <property type="project" value="TreeGrafter"/>
</dbReference>
<dbReference type="NCBIfam" id="TIGR00121">
    <property type="entry name" value="birA_ligase"/>
    <property type="match status" value="1"/>
</dbReference>
<evidence type="ECO:0000256" key="1">
    <source>
        <dbReference type="ARBA" id="ARBA00022598"/>
    </source>
</evidence>
<protein>
    <recommendedName>
        <fullName evidence="5">biotin--[biotin carboxyl-carrier protein] ligase</fullName>
        <ecNumber evidence="5">6.3.4.15</ecNumber>
    </recommendedName>
</protein>
<evidence type="ECO:0000259" key="7">
    <source>
        <dbReference type="PROSITE" id="PS51733"/>
    </source>
</evidence>
<dbReference type="InterPro" id="IPR008988">
    <property type="entry name" value="Transcriptional_repressor_C"/>
</dbReference>
<dbReference type="EMBL" id="FOKA01000011">
    <property type="protein sequence ID" value="SFB26026.1"/>
    <property type="molecule type" value="Genomic_DNA"/>
</dbReference>
<dbReference type="GO" id="GO:0005524">
    <property type="term" value="F:ATP binding"/>
    <property type="evidence" value="ECO:0007669"/>
    <property type="project" value="UniProtKB-KW"/>
</dbReference>
<dbReference type="InterPro" id="IPR004143">
    <property type="entry name" value="BPL_LPL_catalytic"/>
</dbReference>
<evidence type="ECO:0000256" key="3">
    <source>
        <dbReference type="ARBA" id="ARBA00022840"/>
    </source>
</evidence>
<keyword evidence="9" id="KW-1185">Reference proteome</keyword>
<keyword evidence="4" id="KW-0092">Biotin</keyword>
<feature type="compositionally biased region" description="Basic and acidic residues" evidence="6">
    <location>
        <begin position="1"/>
        <end position="28"/>
    </location>
</feature>
<feature type="region of interest" description="Disordered" evidence="6">
    <location>
        <begin position="1"/>
        <end position="32"/>
    </location>
</feature>
<dbReference type="Proteomes" id="UP000199012">
    <property type="component" value="Unassembled WGS sequence"/>
</dbReference>
<dbReference type="Gene3D" id="3.30.930.10">
    <property type="entry name" value="Bira Bifunctional Protein, Domain 2"/>
    <property type="match status" value="1"/>
</dbReference>
<dbReference type="Gene3D" id="2.30.30.100">
    <property type="match status" value="1"/>
</dbReference>
<dbReference type="PANTHER" id="PTHR12835:SF5">
    <property type="entry name" value="BIOTIN--PROTEIN LIGASE"/>
    <property type="match status" value="1"/>
</dbReference>
<accession>A0A1I0ZLQ7</accession>
<evidence type="ECO:0000313" key="9">
    <source>
        <dbReference type="Proteomes" id="UP000199012"/>
    </source>
</evidence>
<evidence type="ECO:0000256" key="6">
    <source>
        <dbReference type="SAM" id="MobiDB-lite"/>
    </source>
</evidence>
<evidence type="ECO:0000256" key="5">
    <source>
        <dbReference type="ARBA" id="ARBA00024227"/>
    </source>
</evidence>
<dbReference type="Pfam" id="PF03099">
    <property type="entry name" value="BPL_LplA_LipB"/>
    <property type="match status" value="1"/>
</dbReference>